<sequence length="189" mass="21745">MRKSVLAALMLVLLCGCAGSGVKIQFTEREYETDTEYISIRIPSFSGIADNNFQDTLNNAYEADIEACLEHFYEESEKGSDSRTEKSRFEVTQEVCCNKNQFLSIVSEIYIYTDGLHGSSDRMAKNIDLKQNRVLQLSDLFLDDGYMTRLTEQVDTILQKNPEKYRDLWEKPVIGEAQQKFFYIKDGNL</sequence>
<evidence type="ECO:0000259" key="2">
    <source>
        <dbReference type="Pfam" id="PF13739"/>
    </source>
</evidence>
<dbReference type="InterPro" id="IPR025303">
    <property type="entry name" value="PdaC"/>
</dbReference>
<feature type="signal peptide" evidence="1">
    <location>
        <begin position="1"/>
        <end position="20"/>
    </location>
</feature>
<dbReference type="Pfam" id="PF13739">
    <property type="entry name" value="PdaC"/>
    <property type="match status" value="1"/>
</dbReference>
<organism evidence="3 4">
    <name type="scientific">Candidatus Avimonoglobus intestinipullorum</name>
    <dbReference type="NCBI Taxonomy" id="2840699"/>
    <lineage>
        <taxon>Bacteria</taxon>
        <taxon>Bacillati</taxon>
        <taxon>Bacillota</taxon>
        <taxon>Clostridia</taxon>
        <taxon>Eubacteriales</taxon>
        <taxon>Candidatus Avimonoglobus</taxon>
    </lineage>
</organism>
<dbReference type="PROSITE" id="PS51257">
    <property type="entry name" value="PROKAR_LIPOPROTEIN"/>
    <property type="match status" value="1"/>
</dbReference>
<keyword evidence="1" id="KW-0732">Signal</keyword>
<gene>
    <name evidence="3" type="ORF">IAB04_02360</name>
</gene>
<dbReference type="AlphaFoldDB" id="A0A9D1S6D1"/>
<protein>
    <submittedName>
        <fullName evidence="3">DUF4163 domain-containing protein</fullName>
    </submittedName>
</protein>
<name>A0A9D1S6D1_9FIRM</name>
<feature type="domain" description="Deacetylase PdaC" evidence="2">
    <location>
        <begin position="32"/>
        <end position="119"/>
    </location>
</feature>
<feature type="chain" id="PRO_5038625671" evidence="1">
    <location>
        <begin position="21"/>
        <end position="189"/>
    </location>
</feature>
<comment type="caution">
    <text evidence="3">The sequence shown here is derived from an EMBL/GenBank/DDBJ whole genome shotgun (WGS) entry which is preliminary data.</text>
</comment>
<accession>A0A9D1S6D1</accession>
<reference evidence="3" key="1">
    <citation type="submission" date="2020-10" db="EMBL/GenBank/DDBJ databases">
        <authorList>
            <person name="Gilroy R."/>
        </authorList>
    </citation>
    <scope>NUCLEOTIDE SEQUENCE</scope>
    <source>
        <strain evidence="3">ChiSjej4B22-9803</strain>
    </source>
</reference>
<dbReference type="Proteomes" id="UP000824111">
    <property type="component" value="Unassembled WGS sequence"/>
</dbReference>
<evidence type="ECO:0000256" key="1">
    <source>
        <dbReference type="SAM" id="SignalP"/>
    </source>
</evidence>
<evidence type="ECO:0000313" key="4">
    <source>
        <dbReference type="Proteomes" id="UP000824111"/>
    </source>
</evidence>
<proteinExistence type="predicted"/>
<dbReference type="EMBL" id="DVND01000059">
    <property type="protein sequence ID" value="HIU48187.1"/>
    <property type="molecule type" value="Genomic_DNA"/>
</dbReference>
<dbReference type="Gene3D" id="3.30.565.40">
    <property type="entry name" value="Fervidobacterium nodosum Rt17-B1 like"/>
    <property type="match status" value="1"/>
</dbReference>
<feature type="non-terminal residue" evidence="3">
    <location>
        <position position="189"/>
    </location>
</feature>
<evidence type="ECO:0000313" key="3">
    <source>
        <dbReference type="EMBL" id="HIU48187.1"/>
    </source>
</evidence>
<reference evidence="3" key="2">
    <citation type="journal article" date="2021" name="PeerJ">
        <title>Extensive microbial diversity within the chicken gut microbiome revealed by metagenomics and culture.</title>
        <authorList>
            <person name="Gilroy R."/>
            <person name="Ravi A."/>
            <person name="Getino M."/>
            <person name="Pursley I."/>
            <person name="Horton D.L."/>
            <person name="Alikhan N.F."/>
            <person name="Baker D."/>
            <person name="Gharbi K."/>
            <person name="Hall N."/>
            <person name="Watson M."/>
            <person name="Adriaenssens E.M."/>
            <person name="Foster-Nyarko E."/>
            <person name="Jarju S."/>
            <person name="Secka A."/>
            <person name="Antonio M."/>
            <person name="Oren A."/>
            <person name="Chaudhuri R.R."/>
            <person name="La Ragione R."/>
            <person name="Hildebrand F."/>
            <person name="Pallen M.J."/>
        </authorList>
    </citation>
    <scope>NUCLEOTIDE SEQUENCE</scope>
    <source>
        <strain evidence="3">ChiSjej4B22-9803</strain>
    </source>
</reference>